<evidence type="ECO:0000313" key="2">
    <source>
        <dbReference type="Proteomes" id="UP000591131"/>
    </source>
</evidence>
<comment type="caution">
    <text evidence="1">The sequence shown here is derived from an EMBL/GenBank/DDBJ whole genome shotgun (WGS) entry which is preliminary data.</text>
</comment>
<dbReference type="Proteomes" id="UP000591131">
    <property type="component" value="Unassembled WGS sequence"/>
</dbReference>
<gene>
    <name evidence="1" type="ORF">FOL47_002755</name>
</gene>
<protein>
    <submittedName>
        <fullName evidence="1">Uncharacterized protein</fullName>
    </submittedName>
</protein>
<sequence length="158" mass="17721">MTICWFICLLSVKAQSPSPEPTFHSAWAGPGQDFKLGILTYWDETGHQRATIIIAYPNRLHRSSDVFDAAVETTAQPGHFNLLWEPTELQRARVALFESGFYLTEPDTILLSRLVFTGEVQGAIELQVSPTMTIEAFSSHNPYLLPPLFCASDLPWSH</sequence>
<accession>A0A7J6N005</accession>
<dbReference type="EMBL" id="JAAPAO010000018">
    <property type="protein sequence ID" value="KAF4677192.1"/>
    <property type="molecule type" value="Genomic_DNA"/>
</dbReference>
<reference evidence="1 2" key="1">
    <citation type="submission" date="2020-04" db="EMBL/GenBank/DDBJ databases">
        <title>Perkinsus chesapeaki whole genome sequence.</title>
        <authorList>
            <person name="Bogema D.R."/>
        </authorList>
    </citation>
    <scope>NUCLEOTIDE SEQUENCE [LARGE SCALE GENOMIC DNA]</scope>
    <source>
        <strain evidence="1">ATCC PRA-425</strain>
    </source>
</reference>
<dbReference type="AlphaFoldDB" id="A0A7J6N005"/>
<keyword evidence="2" id="KW-1185">Reference proteome</keyword>
<organism evidence="1 2">
    <name type="scientific">Perkinsus chesapeaki</name>
    <name type="common">Clam parasite</name>
    <name type="synonym">Perkinsus andrewsi</name>
    <dbReference type="NCBI Taxonomy" id="330153"/>
    <lineage>
        <taxon>Eukaryota</taxon>
        <taxon>Sar</taxon>
        <taxon>Alveolata</taxon>
        <taxon>Perkinsozoa</taxon>
        <taxon>Perkinsea</taxon>
        <taxon>Perkinsida</taxon>
        <taxon>Perkinsidae</taxon>
        <taxon>Perkinsus</taxon>
    </lineage>
</organism>
<evidence type="ECO:0000313" key="1">
    <source>
        <dbReference type="EMBL" id="KAF4677192.1"/>
    </source>
</evidence>
<name>A0A7J6N005_PERCH</name>
<proteinExistence type="predicted"/>